<dbReference type="AlphaFoldDB" id="A0A2T1GGI4"/>
<evidence type="ECO:0000313" key="1">
    <source>
        <dbReference type="EMBL" id="PSB56759.1"/>
    </source>
</evidence>
<accession>A0A2T1GGI4</accession>
<dbReference type="RefSeq" id="WP_106304006.1">
    <property type="nucleotide sequence ID" value="NZ_PVWO01000109.1"/>
</dbReference>
<protein>
    <recommendedName>
        <fullName evidence="3">DUF4351 domain-containing protein</fullName>
    </recommendedName>
</protein>
<evidence type="ECO:0000313" key="2">
    <source>
        <dbReference type="Proteomes" id="UP000238937"/>
    </source>
</evidence>
<comment type="caution">
    <text evidence="1">The sequence shown here is derived from an EMBL/GenBank/DDBJ whole genome shotgun (WGS) entry which is preliminary data.</text>
</comment>
<organism evidence="1 2">
    <name type="scientific">Chamaesiphon polymorphus CCALA 037</name>
    <dbReference type="NCBI Taxonomy" id="2107692"/>
    <lineage>
        <taxon>Bacteria</taxon>
        <taxon>Bacillati</taxon>
        <taxon>Cyanobacteriota</taxon>
        <taxon>Cyanophyceae</taxon>
        <taxon>Gomontiellales</taxon>
        <taxon>Chamaesiphonaceae</taxon>
        <taxon>Chamaesiphon</taxon>
    </lineage>
</organism>
<name>A0A2T1GGI4_9CYAN</name>
<proteinExistence type="predicted"/>
<keyword evidence="2" id="KW-1185">Reference proteome</keyword>
<evidence type="ECO:0008006" key="3">
    <source>
        <dbReference type="Google" id="ProtNLM"/>
    </source>
</evidence>
<gene>
    <name evidence="1" type="ORF">C7B77_10780</name>
</gene>
<reference evidence="1 2" key="1">
    <citation type="submission" date="2018-03" db="EMBL/GenBank/DDBJ databases">
        <title>The ancient ancestry and fast evolution of plastids.</title>
        <authorList>
            <person name="Moore K.R."/>
            <person name="Magnabosco C."/>
            <person name="Momper L."/>
            <person name="Gold D.A."/>
            <person name="Bosak T."/>
            <person name="Fournier G.P."/>
        </authorList>
    </citation>
    <scope>NUCLEOTIDE SEQUENCE [LARGE SCALE GENOMIC DNA]</scope>
    <source>
        <strain evidence="1 2">CCALA 037</strain>
    </source>
</reference>
<dbReference type="EMBL" id="PVWO01000109">
    <property type="protein sequence ID" value="PSB56759.1"/>
    <property type="molecule type" value="Genomic_DNA"/>
</dbReference>
<sequence length="329" mass="38121">MAQYKHDRFFKFYLRSLYQSKGETIQNIQVRNDEDLEIDFMFVAQSDKFGWQQEDLGLFDALMKVHPTIIIEHYSGYAQEKHIHKSITRKNLYWEPKQAELATTLKQAQQTAKYQQLSPESLQLIDNQNPFTWILTVNCSPELLELCGAKPHPEFGVGVYETVKLLRMGIVVIEQLEYSSETMWLKLLGNKDSARRAFEGIDRLSPERREKNDTIRASLKYCVYLKDLPANSLSAEEQEFMKTMAEIDAWYDAEMDKAERKGEQRGKLEGKLEFATRAIGVKFQGYVPTEKVTSQLAALNEQQLDDLIVGMFSWQTVAQMEEWLSSVDS</sequence>
<dbReference type="Proteomes" id="UP000238937">
    <property type="component" value="Unassembled WGS sequence"/>
</dbReference>
<dbReference type="OrthoDB" id="507320at2"/>